<dbReference type="RefSeq" id="XP_019040747.1">
    <property type="nucleotide sequence ID" value="XM_019184251.1"/>
</dbReference>
<dbReference type="GeneID" id="30201497"/>
<accession>A0A1E3P8A4</accession>
<reference evidence="1 2" key="1">
    <citation type="journal article" date="2016" name="Proc. Natl. Acad. Sci. U.S.A.">
        <title>Comparative genomics of biotechnologically important yeasts.</title>
        <authorList>
            <person name="Riley R."/>
            <person name="Haridas S."/>
            <person name="Wolfe K.H."/>
            <person name="Lopes M.R."/>
            <person name="Hittinger C.T."/>
            <person name="Goeker M."/>
            <person name="Salamov A.A."/>
            <person name="Wisecaver J.H."/>
            <person name="Long T.M."/>
            <person name="Calvey C.H."/>
            <person name="Aerts A.L."/>
            <person name="Barry K.W."/>
            <person name="Choi C."/>
            <person name="Clum A."/>
            <person name="Coughlan A.Y."/>
            <person name="Deshpande S."/>
            <person name="Douglass A.P."/>
            <person name="Hanson S.J."/>
            <person name="Klenk H.-P."/>
            <person name="LaButti K.M."/>
            <person name="Lapidus A."/>
            <person name="Lindquist E.A."/>
            <person name="Lipzen A.M."/>
            <person name="Meier-Kolthoff J.P."/>
            <person name="Ohm R.A."/>
            <person name="Otillar R.P."/>
            <person name="Pangilinan J.L."/>
            <person name="Peng Y."/>
            <person name="Rokas A."/>
            <person name="Rosa C.A."/>
            <person name="Scheuner C."/>
            <person name="Sibirny A.A."/>
            <person name="Slot J.C."/>
            <person name="Stielow J.B."/>
            <person name="Sun H."/>
            <person name="Kurtzman C.P."/>
            <person name="Blackwell M."/>
            <person name="Grigoriev I.V."/>
            <person name="Jeffries T.W."/>
        </authorList>
    </citation>
    <scope>NUCLEOTIDE SEQUENCE [LARGE SCALE GENOMIC DNA]</scope>
    <source>
        <strain evidence="2">ATCC 58044 / CBS 1984 / NCYC 433 / NRRL Y-366-8</strain>
    </source>
</reference>
<organism evidence="1 2">
    <name type="scientific">Wickerhamomyces anomalus (strain ATCC 58044 / CBS 1984 / NCYC 433 / NRRL Y-366-8)</name>
    <name type="common">Yeast</name>
    <name type="synonym">Hansenula anomala</name>
    <dbReference type="NCBI Taxonomy" id="683960"/>
    <lineage>
        <taxon>Eukaryota</taxon>
        <taxon>Fungi</taxon>
        <taxon>Dikarya</taxon>
        <taxon>Ascomycota</taxon>
        <taxon>Saccharomycotina</taxon>
        <taxon>Saccharomycetes</taxon>
        <taxon>Phaffomycetales</taxon>
        <taxon>Wickerhamomycetaceae</taxon>
        <taxon>Wickerhamomyces</taxon>
    </lineage>
</organism>
<dbReference type="EMBL" id="KV454208">
    <property type="protein sequence ID" value="ODQ61540.1"/>
    <property type="molecule type" value="Genomic_DNA"/>
</dbReference>
<evidence type="ECO:0000313" key="2">
    <source>
        <dbReference type="Proteomes" id="UP000094112"/>
    </source>
</evidence>
<evidence type="ECO:0000313" key="1">
    <source>
        <dbReference type="EMBL" id="ODQ61540.1"/>
    </source>
</evidence>
<proteinExistence type="predicted"/>
<protein>
    <submittedName>
        <fullName evidence="1">Uncharacterized protein</fullName>
    </submittedName>
</protein>
<dbReference type="AlphaFoldDB" id="A0A1E3P8A4"/>
<keyword evidence="2" id="KW-1185">Reference proteome</keyword>
<dbReference type="Proteomes" id="UP000094112">
    <property type="component" value="Unassembled WGS sequence"/>
</dbReference>
<name>A0A1E3P8A4_WICAA</name>
<dbReference type="OrthoDB" id="435881at2759"/>
<gene>
    <name evidence="1" type="ORF">WICANDRAFT_75750</name>
</gene>
<sequence>MVQNIDTRLHSIAADSSSLDPILFAKRNFPQILVAKEQDEVLLHNIIAAVSKSFKAYSFFLRKEDVDQFYENFKQETLEPTHFKDSLIMLLLLSICIRLKKFQCVHIPFDKKEKLVEEIFQEYKGRCHLEVLEKNYKCLQIGVLELEFMIGMDQYREDILVGVHEVVGIGKFIKWRDGKTNPELEACWLELQRMDAIIAIFFETRPCITDPVNKDLSVYKSDDRRCKMAPIYINTIQILQKYNNSGLKDISHQEINDQIDLLYTVQDLFFLLDAACLYHIKLLLHYNESDFAGYTKTLELFLVRIWKVSLADDSHITRIKWGLDLIFRTLLKFLLHYKEVNGELTISLSIIICLNNLFSFGSHDQEDIAHKLESYCPKLNFEYCFELITNFEKENPHLFPECKTMEL</sequence>